<sequence length="226" mass="25156">MTIHEHSSVPRPYKANLTPALSPLRPHCLTKHRLVRWLPNTESPRIANDASGKMLGDDELQRILNVIGASWADSTKELYGTGLLVFHVYCDIHDVPDSQRAPISRNLLSAFLASCAGALSRSTISNYTAALKAWHVLHGLTWSIDELEYKALLEGATRLASASSKRPKRSPFTAKILEKFREAMNLEDPRDIAIFTCLVCSFYCIARLGEFTVPAISKFNPARHIS</sequence>
<dbReference type="OrthoDB" id="2682516at2759"/>
<organism evidence="2 3">
    <name type="scientific">Paxillus involutus ATCC 200175</name>
    <dbReference type="NCBI Taxonomy" id="664439"/>
    <lineage>
        <taxon>Eukaryota</taxon>
        <taxon>Fungi</taxon>
        <taxon>Dikarya</taxon>
        <taxon>Basidiomycota</taxon>
        <taxon>Agaricomycotina</taxon>
        <taxon>Agaricomycetes</taxon>
        <taxon>Agaricomycetidae</taxon>
        <taxon>Boletales</taxon>
        <taxon>Paxilineae</taxon>
        <taxon>Paxillaceae</taxon>
        <taxon>Paxillus</taxon>
    </lineage>
</organism>
<keyword evidence="1" id="KW-0238">DNA-binding</keyword>
<dbReference type="EMBL" id="KN819520">
    <property type="protein sequence ID" value="KIJ09015.1"/>
    <property type="molecule type" value="Genomic_DNA"/>
</dbReference>
<evidence type="ECO:0000313" key="3">
    <source>
        <dbReference type="Proteomes" id="UP000053647"/>
    </source>
</evidence>
<reference evidence="2 3" key="1">
    <citation type="submission" date="2014-06" db="EMBL/GenBank/DDBJ databases">
        <authorList>
            <consortium name="DOE Joint Genome Institute"/>
            <person name="Kuo A."/>
            <person name="Kohler A."/>
            <person name="Nagy L.G."/>
            <person name="Floudas D."/>
            <person name="Copeland A."/>
            <person name="Barry K.W."/>
            <person name="Cichocki N."/>
            <person name="Veneault-Fourrey C."/>
            <person name="LaButti K."/>
            <person name="Lindquist E.A."/>
            <person name="Lipzen A."/>
            <person name="Lundell T."/>
            <person name="Morin E."/>
            <person name="Murat C."/>
            <person name="Sun H."/>
            <person name="Tunlid A."/>
            <person name="Henrissat B."/>
            <person name="Grigoriev I.V."/>
            <person name="Hibbett D.S."/>
            <person name="Martin F."/>
            <person name="Nordberg H.P."/>
            <person name="Cantor M.N."/>
            <person name="Hua S.X."/>
        </authorList>
    </citation>
    <scope>NUCLEOTIDE SEQUENCE [LARGE SCALE GENOMIC DNA]</scope>
    <source>
        <strain evidence="2 3">ATCC 200175</strain>
    </source>
</reference>
<dbReference type="HOGENOM" id="CLU_003292_2_1_1"/>
<protein>
    <submittedName>
        <fullName evidence="2">Uncharacterized protein</fullName>
    </submittedName>
</protein>
<evidence type="ECO:0000313" key="2">
    <source>
        <dbReference type="EMBL" id="KIJ09015.1"/>
    </source>
</evidence>
<dbReference type="InterPro" id="IPR010998">
    <property type="entry name" value="Integrase_recombinase_N"/>
</dbReference>
<proteinExistence type="predicted"/>
<dbReference type="SUPFAM" id="SSF47823">
    <property type="entry name" value="lambda integrase-like, N-terminal domain"/>
    <property type="match status" value="1"/>
</dbReference>
<evidence type="ECO:0000256" key="1">
    <source>
        <dbReference type="ARBA" id="ARBA00023125"/>
    </source>
</evidence>
<dbReference type="AlphaFoldDB" id="A0A0C9T075"/>
<dbReference type="Proteomes" id="UP000053647">
    <property type="component" value="Unassembled WGS sequence"/>
</dbReference>
<gene>
    <name evidence="2" type="ORF">PAXINDRAFT_17890</name>
</gene>
<accession>A0A0C9T075</accession>
<dbReference type="GO" id="GO:0003677">
    <property type="term" value="F:DNA binding"/>
    <property type="evidence" value="ECO:0007669"/>
    <property type="project" value="UniProtKB-KW"/>
</dbReference>
<reference evidence="3" key="2">
    <citation type="submission" date="2015-01" db="EMBL/GenBank/DDBJ databases">
        <title>Evolutionary Origins and Diversification of the Mycorrhizal Mutualists.</title>
        <authorList>
            <consortium name="DOE Joint Genome Institute"/>
            <consortium name="Mycorrhizal Genomics Consortium"/>
            <person name="Kohler A."/>
            <person name="Kuo A."/>
            <person name="Nagy L.G."/>
            <person name="Floudas D."/>
            <person name="Copeland A."/>
            <person name="Barry K.W."/>
            <person name="Cichocki N."/>
            <person name="Veneault-Fourrey C."/>
            <person name="LaButti K."/>
            <person name="Lindquist E.A."/>
            <person name="Lipzen A."/>
            <person name="Lundell T."/>
            <person name="Morin E."/>
            <person name="Murat C."/>
            <person name="Riley R."/>
            <person name="Ohm R."/>
            <person name="Sun H."/>
            <person name="Tunlid A."/>
            <person name="Henrissat B."/>
            <person name="Grigoriev I.V."/>
            <person name="Hibbett D.S."/>
            <person name="Martin F."/>
        </authorList>
    </citation>
    <scope>NUCLEOTIDE SEQUENCE [LARGE SCALE GENOMIC DNA]</scope>
    <source>
        <strain evidence="3">ATCC 200175</strain>
    </source>
</reference>
<dbReference type="Gene3D" id="1.10.150.130">
    <property type="match status" value="1"/>
</dbReference>
<name>A0A0C9T075_PAXIN</name>
<keyword evidence="3" id="KW-1185">Reference proteome</keyword>